<comment type="caution">
    <text evidence="5">The sequence shown here is derived from an EMBL/GenBank/DDBJ whole genome shotgun (WGS) entry which is preliminary data.</text>
</comment>
<dbReference type="GO" id="GO:0004419">
    <property type="term" value="F:hydroxymethylglutaryl-CoA lyase activity"/>
    <property type="evidence" value="ECO:0007669"/>
    <property type="project" value="TreeGrafter"/>
</dbReference>
<dbReference type="GO" id="GO:0046951">
    <property type="term" value="P:ketone body biosynthetic process"/>
    <property type="evidence" value="ECO:0007669"/>
    <property type="project" value="TreeGrafter"/>
</dbReference>
<proteinExistence type="inferred from homology"/>
<keyword evidence="5" id="KW-0670">Pyruvate</keyword>
<dbReference type="PANTHER" id="PTHR42738">
    <property type="entry name" value="HYDROXYMETHYLGLUTARYL-COA LYASE"/>
    <property type="match status" value="1"/>
</dbReference>
<dbReference type="GO" id="GO:0046872">
    <property type="term" value="F:metal ion binding"/>
    <property type="evidence" value="ECO:0007669"/>
    <property type="project" value="UniProtKB-KW"/>
</dbReference>
<keyword evidence="2" id="KW-0479">Metal-binding</keyword>
<dbReference type="GO" id="GO:0016740">
    <property type="term" value="F:transferase activity"/>
    <property type="evidence" value="ECO:0007669"/>
    <property type="project" value="UniProtKB-KW"/>
</dbReference>
<protein>
    <submittedName>
        <fullName evidence="5">Pyruvate carboxyltransferase</fullName>
    </submittedName>
</protein>
<dbReference type="InterPro" id="IPR013785">
    <property type="entry name" value="Aldolase_TIM"/>
</dbReference>
<dbReference type="Pfam" id="PF00682">
    <property type="entry name" value="HMGL-like"/>
    <property type="match status" value="1"/>
</dbReference>
<evidence type="ECO:0000313" key="5">
    <source>
        <dbReference type="EMBL" id="ORA05349.1"/>
    </source>
</evidence>
<dbReference type="EMBL" id="MVHJ01000006">
    <property type="protein sequence ID" value="ORA05349.1"/>
    <property type="molecule type" value="Genomic_DNA"/>
</dbReference>
<dbReference type="STRING" id="564198.BST17_09045"/>
<dbReference type="Gene3D" id="3.20.20.70">
    <property type="entry name" value="Aldolase class I"/>
    <property type="match status" value="1"/>
</dbReference>
<dbReference type="Proteomes" id="UP000192366">
    <property type="component" value="Unassembled WGS sequence"/>
</dbReference>
<evidence type="ECO:0000313" key="6">
    <source>
        <dbReference type="Proteomes" id="UP000192366"/>
    </source>
</evidence>
<dbReference type="PROSITE" id="PS50991">
    <property type="entry name" value="PYR_CT"/>
    <property type="match status" value="1"/>
</dbReference>
<dbReference type="SUPFAM" id="SSF51569">
    <property type="entry name" value="Aldolase"/>
    <property type="match status" value="1"/>
</dbReference>
<name>A0A1W9YZF4_MYCBA</name>
<keyword evidence="3" id="KW-0456">Lyase</keyword>
<gene>
    <name evidence="5" type="ORF">BST17_09045</name>
</gene>
<keyword evidence="5" id="KW-0808">Transferase</keyword>
<evidence type="ECO:0000259" key="4">
    <source>
        <dbReference type="PROSITE" id="PS50991"/>
    </source>
</evidence>
<evidence type="ECO:0000256" key="1">
    <source>
        <dbReference type="ARBA" id="ARBA00009405"/>
    </source>
</evidence>
<evidence type="ECO:0000256" key="3">
    <source>
        <dbReference type="ARBA" id="ARBA00023239"/>
    </source>
</evidence>
<organism evidence="5 6">
    <name type="scientific">Mycolicibacterium bacteremicum</name>
    <name type="common">Mycobacterium bacteremicum</name>
    <dbReference type="NCBI Taxonomy" id="564198"/>
    <lineage>
        <taxon>Bacteria</taxon>
        <taxon>Bacillati</taxon>
        <taxon>Actinomycetota</taxon>
        <taxon>Actinomycetes</taxon>
        <taxon>Mycobacteriales</taxon>
        <taxon>Mycobacteriaceae</taxon>
        <taxon>Mycolicibacterium</taxon>
    </lineage>
</organism>
<dbReference type="AlphaFoldDB" id="A0A1W9YZF4"/>
<dbReference type="InterPro" id="IPR043594">
    <property type="entry name" value="HMGL"/>
</dbReference>
<feature type="domain" description="Pyruvate carboxyltransferase" evidence="4">
    <location>
        <begin position="11"/>
        <end position="282"/>
    </location>
</feature>
<evidence type="ECO:0000256" key="2">
    <source>
        <dbReference type="ARBA" id="ARBA00022723"/>
    </source>
</evidence>
<keyword evidence="6" id="KW-1185">Reference proteome</keyword>
<dbReference type="RefSeq" id="WP_083057258.1">
    <property type="nucleotide sequence ID" value="NZ_JACKVM010000014.1"/>
</dbReference>
<reference evidence="5 6" key="1">
    <citation type="submission" date="2017-02" db="EMBL/GenBank/DDBJ databases">
        <title>The new phylogeny of genus Mycobacterium.</title>
        <authorList>
            <person name="Tortoli E."/>
            <person name="Trovato A."/>
            <person name="Cirillo D.M."/>
        </authorList>
    </citation>
    <scope>NUCLEOTIDE SEQUENCE [LARGE SCALE GENOMIC DNA]</scope>
    <source>
        <strain evidence="5 6">DSM 45578</strain>
    </source>
</reference>
<accession>A0A1W9YZF4</accession>
<sequence>MSVLPALPGQIRVVEVGLRDGLQAVFDPVLPTEVKVEVVQRLIDAGVREIEAVSFAHPSVLPQLADAAEIMAKVPRPQSVRYRGLVPNLRGAQRAVQTGLDEITVVISADEEVSRRNQNRTTDQLLTELAEIGPLVRESGADLAVGVACAFFAPASGPVVWDRTMAVVDAAVDAGAHGVYLAATSGMEHPYEMVAGIQRVRERHPHLDIGVHLHNRNGLAMTNAIAAMGAGADWLETAFGGLGGDMWFPGDPEVLGNAPTEDLLHVCDMLGVDTGIDLDCYRDIVHFVAEQTGRRPVSFVSRGGSRDELAAAAWPE</sequence>
<dbReference type="PANTHER" id="PTHR42738:SF7">
    <property type="entry name" value="HYDROXYMETHYLGLUTARYL-COA LYASE"/>
    <property type="match status" value="1"/>
</dbReference>
<dbReference type="InterPro" id="IPR000891">
    <property type="entry name" value="PYR_CT"/>
</dbReference>
<dbReference type="GO" id="GO:0006552">
    <property type="term" value="P:L-leucine catabolic process"/>
    <property type="evidence" value="ECO:0007669"/>
    <property type="project" value="TreeGrafter"/>
</dbReference>
<dbReference type="CDD" id="cd07938">
    <property type="entry name" value="DRE_TIM_HMGL"/>
    <property type="match status" value="1"/>
</dbReference>
<comment type="similarity">
    <text evidence="1">Belongs to the HMG-CoA lyase family.</text>
</comment>
<dbReference type="OrthoDB" id="9784013at2"/>